<keyword evidence="2" id="KW-1185">Reference proteome</keyword>
<sequence length="220" mass="23847">MTPEPPVEAFHDLLKGMAALSGNRIVGDIARLYGKGAPPDLSIACNHKQIASKQWLVEALAETLPRPDGPVWVLGAWYGVLGALLLDDDRLDIGQVVSLDIDPTCAPVAETLNHRHVATGRFRAVTADMTELDFAALSPAPGLVVNTSCEHLDDVPGWLASLPAGLPLLLQSNDYYREPDHRSCVPSLDAFREQAGLAEICFAGARPTKNYTRFMLIGRR</sequence>
<keyword evidence="1" id="KW-0808">Transferase</keyword>
<protein>
    <submittedName>
        <fullName evidence="1">Class I SAM-dependent methyltransferase</fullName>
    </submittedName>
</protein>
<proteinExistence type="predicted"/>
<dbReference type="Proteomes" id="UP000619295">
    <property type="component" value="Unassembled WGS sequence"/>
</dbReference>
<dbReference type="GO" id="GO:0008168">
    <property type="term" value="F:methyltransferase activity"/>
    <property type="evidence" value="ECO:0007669"/>
    <property type="project" value="UniProtKB-KW"/>
</dbReference>
<dbReference type="InterPro" id="IPR029063">
    <property type="entry name" value="SAM-dependent_MTases_sf"/>
</dbReference>
<comment type="caution">
    <text evidence="1">The sequence shown here is derived from an EMBL/GenBank/DDBJ whole genome shotgun (WGS) entry which is preliminary data.</text>
</comment>
<dbReference type="SUPFAM" id="SSF53335">
    <property type="entry name" value="S-adenosyl-L-methionine-dependent methyltransferases"/>
    <property type="match status" value="1"/>
</dbReference>
<accession>A0A927EAY0</accession>
<dbReference type="Gene3D" id="3.40.50.150">
    <property type="entry name" value="Vaccinia Virus protein VP39"/>
    <property type="match status" value="1"/>
</dbReference>
<dbReference type="GO" id="GO:0032259">
    <property type="term" value="P:methylation"/>
    <property type="evidence" value="ECO:0007669"/>
    <property type="project" value="UniProtKB-KW"/>
</dbReference>
<dbReference type="AlphaFoldDB" id="A0A927EAY0"/>
<gene>
    <name evidence="1" type="ORF">IED13_17745</name>
</gene>
<keyword evidence="1" id="KW-0489">Methyltransferase</keyword>
<dbReference type="EMBL" id="JACXWY010000011">
    <property type="protein sequence ID" value="MBD3847547.1"/>
    <property type="molecule type" value="Genomic_DNA"/>
</dbReference>
<name>A0A927EAY0_9HYPH</name>
<reference evidence="1" key="1">
    <citation type="submission" date="2020-09" db="EMBL/GenBank/DDBJ databases">
        <title>Bosea spartocytisi sp. nov. a root nodule endophyte of Spartocytisus supranubius in the high mountain ecosystem fo the Teide National Park (Canary Islands, Spain).</title>
        <authorList>
            <person name="Pulido-Suarez L."/>
            <person name="Peix A."/>
            <person name="Igual J.M."/>
            <person name="Socas-Perez N."/>
            <person name="Velazquez E."/>
            <person name="Flores-Felix J.D."/>
            <person name="Leon-Barrios M."/>
        </authorList>
    </citation>
    <scope>NUCLEOTIDE SEQUENCE</scope>
    <source>
        <strain evidence="1">SSUT16</strain>
    </source>
</reference>
<dbReference type="RefSeq" id="WP_038363740.1">
    <property type="nucleotide sequence ID" value="NZ_JACXWY010000011.1"/>
</dbReference>
<organism evidence="1 2">
    <name type="scientific">Bosea spartocytisi</name>
    <dbReference type="NCBI Taxonomy" id="2773451"/>
    <lineage>
        <taxon>Bacteria</taxon>
        <taxon>Pseudomonadati</taxon>
        <taxon>Pseudomonadota</taxon>
        <taxon>Alphaproteobacteria</taxon>
        <taxon>Hyphomicrobiales</taxon>
        <taxon>Boseaceae</taxon>
        <taxon>Bosea</taxon>
    </lineage>
</organism>
<evidence type="ECO:0000313" key="2">
    <source>
        <dbReference type="Proteomes" id="UP000619295"/>
    </source>
</evidence>
<evidence type="ECO:0000313" key="1">
    <source>
        <dbReference type="EMBL" id="MBD3847547.1"/>
    </source>
</evidence>